<dbReference type="Gene3D" id="3.40.50.300">
    <property type="entry name" value="P-loop containing nucleotide triphosphate hydrolases"/>
    <property type="match status" value="1"/>
</dbReference>
<dbReference type="InterPro" id="IPR027417">
    <property type="entry name" value="P-loop_NTPase"/>
</dbReference>
<keyword evidence="6" id="KW-0046">Antibiotic resistance</keyword>
<evidence type="ECO:0000256" key="5">
    <source>
        <dbReference type="ARBA" id="ARBA00022840"/>
    </source>
</evidence>
<keyword evidence="9" id="KW-1185">Reference proteome</keyword>
<evidence type="ECO:0000256" key="1">
    <source>
        <dbReference type="ARBA" id="ARBA00004202"/>
    </source>
</evidence>
<dbReference type="PANTHER" id="PTHR42711:SF5">
    <property type="entry name" value="ABC TRANSPORTER ATP-BINDING PROTEIN NATA"/>
    <property type="match status" value="1"/>
</dbReference>
<comment type="subcellular location">
    <subcellularLocation>
        <location evidence="1">Cell membrane</location>
        <topology evidence="1">Peripheral membrane protein</topology>
    </subcellularLocation>
</comment>
<dbReference type="SMART" id="SM00382">
    <property type="entry name" value="AAA"/>
    <property type="match status" value="1"/>
</dbReference>
<dbReference type="GO" id="GO:0046677">
    <property type="term" value="P:response to antibiotic"/>
    <property type="evidence" value="ECO:0007669"/>
    <property type="project" value="UniProtKB-KW"/>
</dbReference>
<evidence type="ECO:0000256" key="4">
    <source>
        <dbReference type="ARBA" id="ARBA00022741"/>
    </source>
</evidence>
<dbReference type="Proteomes" id="UP000243589">
    <property type="component" value="Unassembled WGS sequence"/>
</dbReference>
<dbReference type="PANTHER" id="PTHR42711">
    <property type="entry name" value="ABC TRANSPORTER ATP-BINDING PROTEIN"/>
    <property type="match status" value="1"/>
</dbReference>
<evidence type="ECO:0000313" key="8">
    <source>
        <dbReference type="EMBL" id="KXZ57297.1"/>
    </source>
</evidence>
<comment type="similarity">
    <text evidence="2">Belongs to the ABC transporter superfamily.</text>
</comment>
<dbReference type="GO" id="GO:0005886">
    <property type="term" value="C:plasma membrane"/>
    <property type="evidence" value="ECO:0007669"/>
    <property type="project" value="UniProtKB-SubCell"/>
</dbReference>
<keyword evidence="3" id="KW-0813">Transport</keyword>
<gene>
    <name evidence="8" type="primary">ecfA2</name>
    <name evidence="8" type="ORF">Bravens_01817</name>
</gene>
<accession>A0A150H5A1</accession>
<dbReference type="GO" id="GO:0016887">
    <property type="term" value="F:ATP hydrolysis activity"/>
    <property type="evidence" value="ECO:0007669"/>
    <property type="project" value="InterPro"/>
</dbReference>
<evidence type="ECO:0000256" key="6">
    <source>
        <dbReference type="ARBA" id="ARBA00023251"/>
    </source>
</evidence>
<dbReference type="InterPro" id="IPR003593">
    <property type="entry name" value="AAA+_ATPase"/>
</dbReference>
<dbReference type="InterPro" id="IPR003439">
    <property type="entry name" value="ABC_transporter-like_ATP-bd"/>
</dbReference>
<proteinExistence type="inferred from homology"/>
<evidence type="ECO:0000256" key="2">
    <source>
        <dbReference type="ARBA" id="ARBA00005417"/>
    </source>
</evidence>
<dbReference type="Pfam" id="PF00005">
    <property type="entry name" value="ABC_tran"/>
    <property type="match status" value="1"/>
</dbReference>
<comment type="caution">
    <text evidence="8">The sequence shown here is derived from an EMBL/GenBank/DDBJ whole genome shotgun (WGS) entry which is preliminary data.</text>
</comment>
<keyword evidence="4" id="KW-0547">Nucleotide-binding</keyword>
<evidence type="ECO:0000256" key="3">
    <source>
        <dbReference type="ARBA" id="ARBA00022448"/>
    </source>
</evidence>
<dbReference type="SUPFAM" id="SSF52540">
    <property type="entry name" value="P-loop containing nucleoside triphosphate hydrolases"/>
    <property type="match status" value="1"/>
</dbReference>
<dbReference type="EMBL" id="LQQC01000012">
    <property type="protein sequence ID" value="KXZ57297.1"/>
    <property type="molecule type" value="Genomic_DNA"/>
</dbReference>
<sequence length="247" mass="26441">MLELSSITVKSQRRLWLDDVSVKATPGRILGVVGPKGAGKTELARAIMGIIEPESGTVKLEDNELVGGDRQNFGYLPAERGGFPSMKVMEQIVYMARLHGMTLGAAERNAVTLLARLELSDRAYVPLSQLSGTEQARVHIAAVLAADPDVVVIDEIGEGLDMASAKLVFGLLKDHADAGVPIIVTSDDWELIEQYADDILVLGHGSVIAHGTAKELRKEHAAKAKAKTGAKADAQPASLREIFKEDV</sequence>
<dbReference type="PATRIC" id="fig|479117.4.peg.1800"/>
<keyword evidence="5 8" id="KW-0067">ATP-binding</keyword>
<organism evidence="8 9">
    <name type="scientific">Brevibacterium ravenspurgense</name>
    <dbReference type="NCBI Taxonomy" id="479117"/>
    <lineage>
        <taxon>Bacteria</taxon>
        <taxon>Bacillati</taxon>
        <taxon>Actinomycetota</taxon>
        <taxon>Actinomycetes</taxon>
        <taxon>Micrococcales</taxon>
        <taxon>Brevibacteriaceae</taxon>
        <taxon>Brevibacterium</taxon>
    </lineage>
</organism>
<dbReference type="EC" id="3.6.3.-" evidence="8"/>
<feature type="domain" description="ABC transporter" evidence="7">
    <location>
        <begin position="2"/>
        <end position="229"/>
    </location>
</feature>
<protein>
    <submittedName>
        <fullName evidence="8">Energy-coupling factor transporter ATP-binding protein EcfA2</fullName>
        <ecNumber evidence="8">3.6.3.-</ecNumber>
    </submittedName>
</protein>
<reference evidence="8 9" key="1">
    <citation type="submission" date="2016-01" db="EMBL/GenBank/DDBJ databases">
        <title>Use of Whole Genome Sequencing to ascertain that Brevibacterium massiliense (Roux, Raoult 2009) is a later heterotypic synonym of Brevibacterium ravenspurgense (Mages 2008).</title>
        <authorList>
            <person name="Bernier A.-M."/>
            <person name="Burdz T."/>
            <person name="Huynh C."/>
            <person name="Pachecho A.L."/>
            <person name="Wiebe D."/>
            <person name="Bonner C."/>
            <person name="Bernard K."/>
        </authorList>
    </citation>
    <scope>NUCLEOTIDE SEQUENCE [LARGE SCALE GENOMIC DNA]</scope>
    <source>
        <strain evidence="8 9">CCUG56047</strain>
    </source>
</reference>
<dbReference type="InterPro" id="IPR050763">
    <property type="entry name" value="ABC_transporter_ATP-binding"/>
</dbReference>
<keyword evidence="8" id="KW-0378">Hydrolase</keyword>
<name>A0A150H5A1_9MICO</name>
<evidence type="ECO:0000259" key="7">
    <source>
        <dbReference type="PROSITE" id="PS50893"/>
    </source>
</evidence>
<dbReference type="RefSeq" id="WP_062022635.1">
    <property type="nucleotide sequence ID" value="NZ_LQQC01000012.1"/>
</dbReference>
<evidence type="ECO:0000313" key="9">
    <source>
        <dbReference type="Proteomes" id="UP000243589"/>
    </source>
</evidence>
<dbReference type="GO" id="GO:0005524">
    <property type="term" value="F:ATP binding"/>
    <property type="evidence" value="ECO:0007669"/>
    <property type="project" value="UniProtKB-KW"/>
</dbReference>
<dbReference type="PROSITE" id="PS50893">
    <property type="entry name" value="ABC_TRANSPORTER_2"/>
    <property type="match status" value="1"/>
</dbReference>
<dbReference type="AlphaFoldDB" id="A0A150H5A1"/>